<evidence type="ECO:0000313" key="10">
    <source>
        <dbReference type="Proteomes" id="UP001603857"/>
    </source>
</evidence>
<dbReference type="SUPFAM" id="SSF56112">
    <property type="entry name" value="Protein kinase-like (PK-like)"/>
    <property type="match status" value="1"/>
</dbReference>
<dbReference type="AlphaFoldDB" id="A0ABD1MWU6"/>
<keyword evidence="2" id="KW-0808">Transferase</keyword>
<dbReference type="EMBL" id="JBGMDY010000003">
    <property type="protein sequence ID" value="KAL2340274.1"/>
    <property type="molecule type" value="Genomic_DNA"/>
</dbReference>
<dbReference type="InterPro" id="IPR000719">
    <property type="entry name" value="Prot_kinase_dom"/>
</dbReference>
<keyword evidence="2" id="KW-0418">Kinase</keyword>
<keyword evidence="10" id="KW-1185">Reference proteome</keyword>
<name>A0ABD1MWU6_9FABA</name>
<dbReference type="PANTHER" id="PTHR27009">
    <property type="entry name" value="RUST RESISTANCE KINASE LR10-RELATED"/>
    <property type="match status" value="1"/>
</dbReference>
<evidence type="ECO:0000256" key="1">
    <source>
        <dbReference type="ARBA" id="ARBA00004479"/>
    </source>
</evidence>
<protein>
    <recommendedName>
        <fullName evidence="8">Protein kinase domain-containing protein</fullName>
    </recommendedName>
</protein>
<keyword evidence="7" id="KW-0325">Glycoprotein</keyword>
<dbReference type="InterPro" id="IPR001245">
    <property type="entry name" value="Ser-Thr/Tyr_kinase_cat_dom"/>
</dbReference>
<dbReference type="Proteomes" id="UP001603857">
    <property type="component" value="Unassembled WGS sequence"/>
</dbReference>
<comment type="caution">
    <text evidence="9">The sequence shown here is derived from an EMBL/GenBank/DDBJ whole genome shotgun (WGS) entry which is preliminary data.</text>
</comment>
<evidence type="ECO:0000256" key="4">
    <source>
        <dbReference type="ARBA" id="ARBA00022729"/>
    </source>
</evidence>
<organism evidence="9 10">
    <name type="scientific">Flemingia macrophylla</name>
    <dbReference type="NCBI Taxonomy" id="520843"/>
    <lineage>
        <taxon>Eukaryota</taxon>
        <taxon>Viridiplantae</taxon>
        <taxon>Streptophyta</taxon>
        <taxon>Embryophyta</taxon>
        <taxon>Tracheophyta</taxon>
        <taxon>Spermatophyta</taxon>
        <taxon>Magnoliopsida</taxon>
        <taxon>eudicotyledons</taxon>
        <taxon>Gunneridae</taxon>
        <taxon>Pentapetalae</taxon>
        <taxon>rosids</taxon>
        <taxon>fabids</taxon>
        <taxon>Fabales</taxon>
        <taxon>Fabaceae</taxon>
        <taxon>Papilionoideae</taxon>
        <taxon>50 kb inversion clade</taxon>
        <taxon>NPAAA clade</taxon>
        <taxon>indigoferoid/millettioid clade</taxon>
        <taxon>Phaseoleae</taxon>
        <taxon>Flemingia</taxon>
    </lineage>
</organism>
<evidence type="ECO:0000256" key="7">
    <source>
        <dbReference type="ARBA" id="ARBA00023180"/>
    </source>
</evidence>
<dbReference type="GO" id="GO:0016020">
    <property type="term" value="C:membrane"/>
    <property type="evidence" value="ECO:0007669"/>
    <property type="project" value="UniProtKB-SubCell"/>
</dbReference>
<feature type="domain" description="Protein kinase" evidence="8">
    <location>
        <begin position="1"/>
        <end position="242"/>
    </location>
</feature>
<dbReference type="PROSITE" id="PS50011">
    <property type="entry name" value="PROTEIN_KINASE_DOM"/>
    <property type="match status" value="1"/>
</dbReference>
<gene>
    <name evidence="9" type="ORF">Fmac_008214</name>
</gene>
<accession>A0ABD1MWU6</accession>
<keyword evidence="3" id="KW-0812">Transmembrane</keyword>
<evidence type="ECO:0000256" key="3">
    <source>
        <dbReference type="ARBA" id="ARBA00022692"/>
    </source>
</evidence>
<keyword evidence="6" id="KW-0472">Membrane</keyword>
<proteinExistence type="predicted"/>
<evidence type="ECO:0000313" key="9">
    <source>
        <dbReference type="EMBL" id="KAL2340274.1"/>
    </source>
</evidence>
<reference evidence="9 10" key="1">
    <citation type="submission" date="2024-08" db="EMBL/GenBank/DDBJ databases">
        <title>Insights into the chromosomal genome structure of Flemingia macrophylla.</title>
        <authorList>
            <person name="Ding Y."/>
            <person name="Zhao Y."/>
            <person name="Bi W."/>
            <person name="Wu M."/>
            <person name="Zhao G."/>
            <person name="Gong Y."/>
            <person name="Li W."/>
            <person name="Zhang P."/>
        </authorList>
    </citation>
    <scope>NUCLEOTIDE SEQUENCE [LARGE SCALE GENOMIC DNA]</scope>
    <source>
        <strain evidence="9">DYQJB</strain>
        <tissue evidence="9">Leaf</tissue>
    </source>
</reference>
<dbReference type="InterPro" id="IPR011009">
    <property type="entry name" value="Kinase-like_dom_sf"/>
</dbReference>
<sequence>MAEVGTIGKVHHFNLVQLYGFCIEQDLRALVYEYMANGSLDRYLFHEKKTIGFEKLYEIAVGTARGISYLHEDCKQRIIHYDIKPGDILLDRNFNPKIADFGLAKLCNRDNTRIAMTGGRGTPGYAAPELWMPFPVTHKCDVYRFGMLLFEIMGRRRNLDINLHGSEDWFPVWVWKRYDAGEQGELIMACGIEKRYKDMAERKVMVALLCVQFRPELRPIMSDVVKMLEGSVEISKPLNPFQHIMDAIFPCHSIEASQTDASTSINSSFSAMVTKGIVYDALMMTLNWPLPTVNKKTAYFLKSFPVFRKVLKHIFILSLKITMIASRLESRFVFYYCRSVIFLIYFVGDNV</sequence>
<evidence type="ECO:0000259" key="8">
    <source>
        <dbReference type="PROSITE" id="PS50011"/>
    </source>
</evidence>
<dbReference type="Pfam" id="PF07714">
    <property type="entry name" value="PK_Tyr_Ser-Thr"/>
    <property type="match status" value="1"/>
</dbReference>
<evidence type="ECO:0000256" key="2">
    <source>
        <dbReference type="ARBA" id="ARBA00022527"/>
    </source>
</evidence>
<dbReference type="InterPro" id="IPR045874">
    <property type="entry name" value="LRK10/LRL21-25-like"/>
</dbReference>
<comment type="subcellular location">
    <subcellularLocation>
        <location evidence="1">Membrane</location>
        <topology evidence="1">Single-pass type I membrane protein</topology>
    </subcellularLocation>
</comment>
<evidence type="ECO:0000256" key="5">
    <source>
        <dbReference type="ARBA" id="ARBA00022989"/>
    </source>
</evidence>
<dbReference type="FunFam" id="1.10.510.10:FF:000537">
    <property type="entry name" value="Putative receptor-like protein kinase"/>
    <property type="match status" value="1"/>
</dbReference>
<dbReference type="Gene3D" id="3.30.200.20">
    <property type="entry name" value="Phosphorylase Kinase, domain 1"/>
    <property type="match status" value="1"/>
</dbReference>
<evidence type="ECO:0000256" key="6">
    <source>
        <dbReference type="ARBA" id="ARBA00023136"/>
    </source>
</evidence>
<keyword evidence="2" id="KW-0723">Serine/threonine-protein kinase</keyword>
<dbReference type="Gene3D" id="1.10.510.10">
    <property type="entry name" value="Transferase(Phosphotransferase) domain 1"/>
    <property type="match status" value="1"/>
</dbReference>
<keyword evidence="5" id="KW-1133">Transmembrane helix</keyword>
<dbReference type="GO" id="GO:0004674">
    <property type="term" value="F:protein serine/threonine kinase activity"/>
    <property type="evidence" value="ECO:0007669"/>
    <property type="project" value="UniProtKB-KW"/>
</dbReference>
<keyword evidence="4" id="KW-0732">Signal</keyword>